<gene>
    <name evidence="2" type="ORF">BJ508DRAFT_326462</name>
</gene>
<keyword evidence="1" id="KW-0732">Signal</keyword>
<organism evidence="2 3">
    <name type="scientific">Ascobolus immersus RN42</name>
    <dbReference type="NCBI Taxonomy" id="1160509"/>
    <lineage>
        <taxon>Eukaryota</taxon>
        <taxon>Fungi</taxon>
        <taxon>Dikarya</taxon>
        <taxon>Ascomycota</taxon>
        <taxon>Pezizomycotina</taxon>
        <taxon>Pezizomycetes</taxon>
        <taxon>Pezizales</taxon>
        <taxon>Ascobolaceae</taxon>
        <taxon>Ascobolus</taxon>
    </lineage>
</organism>
<accession>A0A3N4I5F6</accession>
<evidence type="ECO:0000313" key="3">
    <source>
        <dbReference type="Proteomes" id="UP000275078"/>
    </source>
</evidence>
<dbReference type="Proteomes" id="UP000275078">
    <property type="component" value="Unassembled WGS sequence"/>
</dbReference>
<protein>
    <submittedName>
        <fullName evidence="2">Uncharacterized protein</fullName>
    </submittedName>
</protein>
<keyword evidence="3" id="KW-1185">Reference proteome</keyword>
<feature type="signal peptide" evidence="1">
    <location>
        <begin position="1"/>
        <end position="18"/>
    </location>
</feature>
<sequence>MPGFDLSRIILTINTALATLLNTHTSLTLDAGSLTSALIYESGIVTSKLYSLTKIHRGESDYTKKHIRLFRAMRDETPVTNGLLDALQKEFGRRFRSQWLDGLRELTRLYAECLPFEEYCEPCPELDCWEEMFECWVEVELMYAGMDGMTKEDRGESRRIVKGVQDLARITEVLGTRIDVEKGEEFMRKVVDEDFDDMGHALYW</sequence>
<feature type="chain" id="PRO_5018214459" evidence="1">
    <location>
        <begin position="19"/>
        <end position="204"/>
    </location>
</feature>
<proteinExistence type="predicted"/>
<reference evidence="2 3" key="1">
    <citation type="journal article" date="2018" name="Nat. Ecol. Evol.">
        <title>Pezizomycetes genomes reveal the molecular basis of ectomycorrhizal truffle lifestyle.</title>
        <authorList>
            <person name="Murat C."/>
            <person name="Payen T."/>
            <person name="Noel B."/>
            <person name="Kuo A."/>
            <person name="Morin E."/>
            <person name="Chen J."/>
            <person name="Kohler A."/>
            <person name="Krizsan K."/>
            <person name="Balestrini R."/>
            <person name="Da Silva C."/>
            <person name="Montanini B."/>
            <person name="Hainaut M."/>
            <person name="Levati E."/>
            <person name="Barry K.W."/>
            <person name="Belfiori B."/>
            <person name="Cichocki N."/>
            <person name="Clum A."/>
            <person name="Dockter R.B."/>
            <person name="Fauchery L."/>
            <person name="Guy J."/>
            <person name="Iotti M."/>
            <person name="Le Tacon F."/>
            <person name="Lindquist E.A."/>
            <person name="Lipzen A."/>
            <person name="Malagnac F."/>
            <person name="Mello A."/>
            <person name="Molinier V."/>
            <person name="Miyauchi S."/>
            <person name="Poulain J."/>
            <person name="Riccioni C."/>
            <person name="Rubini A."/>
            <person name="Sitrit Y."/>
            <person name="Splivallo R."/>
            <person name="Traeger S."/>
            <person name="Wang M."/>
            <person name="Zifcakova L."/>
            <person name="Wipf D."/>
            <person name="Zambonelli A."/>
            <person name="Paolocci F."/>
            <person name="Nowrousian M."/>
            <person name="Ottonello S."/>
            <person name="Baldrian P."/>
            <person name="Spatafora J.W."/>
            <person name="Henrissat B."/>
            <person name="Nagy L.G."/>
            <person name="Aury J.M."/>
            <person name="Wincker P."/>
            <person name="Grigoriev I.V."/>
            <person name="Bonfante P."/>
            <person name="Martin F.M."/>
        </authorList>
    </citation>
    <scope>NUCLEOTIDE SEQUENCE [LARGE SCALE GENOMIC DNA]</scope>
    <source>
        <strain evidence="2 3">RN42</strain>
    </source>
</reference>
<dbReference type="EMBL" id="ML119680">
    <property type="protein sequence ID" value="RPA81335.1"/>
    <property type="molecule type" value="Genomic_DNA"/>
</dbReference>
<evidence type="ECO:0000256" key="1">
    <source>
        <dbReference type="SAM" id="SignalP"/>
    </source>
</evidence>
<name>A0A3N4I5F6_ASCIM</name>
<evidence type="ECO:0000313" key="2">
    <source>
        <dbReference type="EMBL" id="RPA81335.1"/>
    </source>
</evidence>
<dbReference type="AlphaFoldDB" id="A0A3N4I5F6"/>